<dbReference type="EMBL" id="PEYW01000045">
    <property type="protein sequence ID" value="PIS20576.1"/>
    <property type="molecule type" value="Genomic_DNA"/>
</dbReference>
<dbReference type="PIRSF" id="PIRSF003101">
    <property type="entry name" value="FtsA"/>
    <property type="match status" value="1"/>
</dbReference>
<keyword evidence="1 5" id="KW-1003">Cell membrane</keyword>
<comment type="function">
    <text evidence="5 6">Cell division protein that is involved in the assembly of the Z ring. May serve as a membrane anchor for the Z ring.</text>
</comment>
<dbReference type="InterPro" id="IPR050696">
    <property type="entry name" value="FtsA/MreB"/>
</dbReference>
<dbReference type="GO" id="GO:0032153">
    <property type="term" value="C:cell division site"/>
    <property type="evidence" value="ECO:0007669"/>
    <property type="project" value="UniProtKB-UniRule"/>
</dbReference>
<dbReference type="Proteomes" id="UP000231414">
    <property type="component" value="Unassembled WGS sequence"/>
</dbReference>
<keyword evidence="2 5" id="KW-0132">Cell division</keyword>
<dbReference type="SUPFAM" id="SSF53067">
    <property type="entry name" value="Actin-like ATPase domain"/>
    <property type="match status" value="2"/>
</dbReference>
<dbReference type="Pfam" id="PF14450">
    <property type="entry name" value="FtsA"/>
    <property type="match status" value="2"/>
</dbReference>
<dbReference type="PANTHER" id="PTHR32432">
    <property type="entry name" value="CELL DIVISION PROTEIN FTSA-RELATED"/>
    <property type="match status" value="1"/>
</dbReference>
<comment type="subcellular location">
    <subcellularLocation>
        <location evidence="5">Cell membrane</location>
        <topology evidence="5">Peripheral membrane protein</topology>
        <orientation evidence="5">Cytoplasmic side</orientation>
    </subcellularLocation>
    <text evidence="5">Localizes to the Z ring in an FtsZ-dependent manner. Targeted to the membrane through a conserved C-terminal amphipathic helix.</text>
</comment>
<dbReference type="InterPro" id="IPR003494">
    <property type="entry name" value="SHS2_FtsA"/>
</dbReference>
<comment type="similarity">
    <text evidence="5 6">Belongs to the FtsA/MreB family.</text>
</comment>
<comment type="caution">
    <text evidence="8">The sequence shown here is derived from an EMBL/GenBank/DDBJ whole genome shotgun (WGS) entry which is preliminary data.</text>
</comment>
<evidence type="ECO:0000256" key="5">
    <source>
        <dbReference type="HAMAP-Rule" id="MF_02033"/>
    </source>
</evidence>
<dbReference type="Gene3D" id="3.30.420.40">
    <property type="match status" value="2"/>
</dbReference>
<dbReference type="AlphaFoldDB" id="A0A2H0X6N5"/>
<dbReference type="GO" id="GO:0009898">
    <property type="term" value="C:cytoplasmic side of plasma membrane"/>
    <property type="evidence" value="ECO:0007669"/>
    <property type="project" value="UniProtKB-UniRule"/>
</dbReference>
<evidence type="ECO:0000259" key="7">
    <source>
        <dbReference type="SMART" id="SM00842"/>
    </source>
</evidence>
<dbReference type="SMART" id="SM00842">
    <property type="entry name" value="FtsA"/>
    <property type="match status" value="1"/>
</dbReference>
<name>A0A2H0X6N5_UNCKA</name>
<feature type="domain" description="SHS2" evidence="7">
    <location>
        <begin position="7"/>
        <end position="195"/>
    </location>
</feature>
<evidence type="ECO:0000256" key="6">
    <source>
        <dbReference type="PIRNR" id="PIRNR003101"/>
    </source>
</evidence>
<dbReference type="CDD" id="cd24048">
    <property type="entry name" value="ASKHA_NBD_FtsA"/>
    <property type="match status" value="1"/>
</dbReference>
<reference evidence="9" key="1">
    <citation type="submission" date="2017-09" db="EMBL/GenBank/DDBJ databases">
        <title>Depth-based differentiation of microbial function through sediment-hosted aquifers and enrichment of novel symbionts in the deep terrestrial subsurface.</title>
        <authorList>
            <person name="Probst A.J."/>
            <person name="Ladd B."/>
            <person name="Jarett J.K."/>
            <person name="Geller-Mcgrath D.E."/>
            <person name="Sieber C.M.K."/>
            <person name="Emerson J.B."/>
            <person name="Anantharaman K."/>
            <person name="Thomas B.C."/>
            <person name="Malmstrom R."/>
            <person name="Stieglmeier M."/>
            <person name="Klingl A."/>
            <person name="Woyke T."/>
            <person name="Ryan C.M."/>
            <person name="Banfield J.F."/>
        </authorList>
    </citation>
    <scope>NUCLEOTIDE SEQUENCE [LARGE SCALE GENOMIC DNA]</scope>
</reference>
<evidence type="ECO:0000313" key="8">
    <source>
        <dbReference type="EMBL" id="PIS20576.1"/>
    </source>
</evidence>
<proteinExistence type="inferred from homology"/>
<evidence type="ECO:0000256" key="3">
    <source>
        <dbReference type="ARBA" id="ARBA00023136"/>
    </source>
</evidence>
<keyword evidence="4 5" id="KW-0131">Cell cycle</keyword>
<gene>
    <name evidence="5 8" type="primary">ftsA</name>
    <name evidence="8" type="ORF">COT52_03050</name>
</gene>
<evidence type="ECO:0000256" key="1">
    <source>
        <dbReference type="ARBA" id="ARBA00022475"/>
    </source>
</evidence>
<evidence type="ECO:0000256" key="2">
    <source>
        <dbReference type="ARBA" id="ARBA00022618"/>
    </source>
</evidence>
<protein>
    <recommendedName>
        <fullName evidence="5 6">Cell division protein FtsA</fullName>
    </recommendedName>
</protein>
<dbReference type="InterPro" id="IPR020823">
    <property type="entry name" value="Cell_div_FtsA"/>
</dbReference>
<organism evidence="8 9">
    <name type="scientific">candidate division WWE3 bacterium CG08_land_8_20_14_0_20_43_13</name>
    <dbReference type="NCBI Taxonomy" id="1975087"/>
    <lineage>
        <taxon>Bacteria</taxon>
        <taxon>Katanobacteria</taxon>
    </lineage>
</organism>
<evidence type="ECO:0000256" key="4">
    <source>
        <dbReference type="ARBA" id="ARBA00023306"/>
    </source>
</evidence>
<accession>A0A2H0X6N5</accession>
<dbReference type="HAMAP" id="MF_02033">
    <property type="entry name" value="FtsA"/>
    <property type="match status" value="1"/>
</dbReference>
<dbReference type="Gene3D" id="3.30.1490.110">
    <property type="match status" value="1"/>
</dbReference>
<dbReference type="NCBIfam" id="TIGR01174">
    <property type="entry name" value="ftsA"/>
    <property type="match status" value="1"/>
</dbReference>
<dbReference type="Pfam" id="PF02491">
    <property type="entry name" value="SHS2_FTSA"/>
    <property type="match status" value="1"/>
</dbReference>
<comment type="subunit">
    <text evidence="5">Self-interacts. Interacts with FtsZ.</text>
</comment>
<dbReference type="InterPro" id="IPR043129">
    <property type="entry name" value="ATPase_NBD"/>
</dbReference>
<evidence type="ECO:0000313" key="9">
    <source>
        <dbReference type="Proteomes" id="UP000231414"/>
    </source>
</evidence>
<sequence>MSRDRVVVGIDIGSSKICCVIASCGEEGKISVIGVSSVPSAGIKKGIVVDIDEAVGCIADCLERAQRMAGYGVSAASISCNGTHISSINSHGVVAVTGKENEIDESDIFRVTEAARAVAIPSSREIIHVIPRGFVVDTQEGIKDPIGMSGTRLEVETNLISGEVTALRNLARCVQQVGVDVTEVVFTGLASAEAVLNDTEKELGTVLIDIGGSTTSIIVYEDGSPAYSTVLPLGGRSITSDLAIGLRASLEAAEQVKINMSSLLNFSSSGASVGSAEDEIDFKSLGLDIDSEGLSRKLLADIVQARLREIFTLVALEIKKSGYRDKLPAGVVLCGGGAKTLGVEDAVKYCLKGPIRVAKPRGLTGLVEELGSPDYATVVGLINYASRNSAKKKRTLSFTGGKIKKASSAFISFFKSLLP</sequence>
<dbReference type="PANTHER" id="PTHR32432:SF4">
    <property type="entry name" value="CELL DIVISION PROTEIN FTSA"/>
    <property type="match status" value="1"/>
</dbReference>
<dbReference type="GO" id="GO:0043093">
    <property type="term" value="P:FtsZ-dependent cytokinesis"/>
    <property type="evidence" value="ECO:0007669"/>
    <property type="project" value="UniProtKB-UniRule"/>
</dbReference>
<keyword evidence="3 5" id="KW-0472">Membrane</keyword>